<dbReference type="AlphaFoldDB" id="A0A4W5NR90"/>
<organism evidence="3 4">
    <name type="scientific">Hucho hucho</name>
    <name type="common">huchen</name>
    <dbReference type="NCBI Taxonomy" id="62062"/>
    <lineage>
        <taxon>Eukaryota</taxon>
        <taxon>Metazoa</taxon>
        <taxon>Chordata</taxon>
        <taxon>Craniata</taxon>
        <taxon>Vertebrata</taxon>
        <taxon>Euteleostomi</taxon>
        <taxon>Actinopterygii</taxon>
        <taxon>Neopterygii</taxon>
        <taxon>Teleostei</taxon>
        <taxon>Protacanthopterygii</taxon>
        <taxon>Salmoniformes</taxon>
        <taxon>Salmonidae</taxon>
        <taxon>Salmoninae</taxon>
        <taxon>Hucho</taxon>
    </lineage>
</organism>
<dbReference type="Ensembl" id="ENSHHUT00000055413.1">
    <property type="protein sequence ID" value="ENSHHUP00000053542.1"/>
    <property type="gene ID" value="ENSHHUG00000032148.1"/>
</dbReference>
<keyword evidence="4" id="KW-1185">Reference proteome</keyword>
<protein>
    <submittedName>
        <fullName evidence="3">Uncharacterized protein</fullName>
    </submittedName>
</protein>
<keyword evidence="1 2" id="KW-0175">Coiled coil</keyword>
<name>A0A4W5NR90_9TELE</name>
<dbReference type="STRING" id="62062.ENSHHUP00000053542"/>
<proteinExistence type="predicted"/>
<reference evidence="3" key="2">
    <citation type="submission" date="2025-08" db="UniProtKB">
        <authorList>
            <consortium name="Ensembl"/>
        </authorList>
    </citation>
    <scope>IDENTIFICATION</scope>
</reference>
<dbReference type="GO" id="GO:0005634">
    <property type="term" value="C:nucleus"/>
    <property type="evidence" value="ECO:0007669"/>
    <property type="project" value="TreeGrafter"/>
</dbReference>
<evidence type="ECO:0000256" key="2">
    <source>
        <dbReference type="SAM" id="Coils"/>
    </source>
</evidence>
<dbReference type="InterPro" id="IPR025066">
    <property type="entry name" value="CCDC174-like"/>
</dbReference>
<evidence type="ECO:0000313" key="4">
    <source>
        <dbReference type="Proteomes" id="UP000314982"/>
    </source>
</evidence>
<reference evidence="4" key="1">
    <citation type="submission" date="2018-06" db="EMBL/GenBank/DDBJ databases">
        <title>Genome assembly of Danube salmon.</title>
        <authorList>
            <person name="Macqueen D.J."/>
            <person name="Gundappa M.K."/>
        </authorList>
    </citation>
    <scope>NUCLEOTIDE SEQUENCE [LARGE SCALE GENOMIC DNA]</scope>
</reference>
<feature type="coiled-coil region" evidence="2">
    <location>
        <begin position="50"/>
        <end position="80"/>
    </location>
</feature>
<dbReference type="PANTHER" id="PTHR15885">
    <property type="entry name" value="COILED-COIL DOMAIN-CONTAINING PROTEIN 174"/>
    <property type="match status" value="1"/>
</dbReference>
<dbReference type="Proteomes" id="UP000314982">
    <property type="component" value="Unassembled WGS sequence"/>
</dbReference>
<evidence type="ECO:0000256" key="1">
    <source>
        <dbReference type="ARBA" id="ARBA00023054"/>
    </source>
</evidence>
<reference evidence="3" key="3">
    <citation type="submission" date="2025-09" db="UniProtKB">
        <authorList>
            <consortium name="Ensembl"/>
        </authorList>
    </citation>
    <scope>IDENTIFICATION</scope>
</reference>
<dbReference type="GeneTree" id="ENSGT01040000244765"/>
<sequence>MDKKKKQYAGTLVDLKAELYRKQEQFKHETLGQDRHVINLLRLHNNEGVSARAQKDVEQVAEEENNLDKKRKLHEQMTKEYFPGIVL</sequence>
<dbReference type="PANTHER" id="PTHR15885:SF1">
    <property type="entry name" value="COILED-COIL DOMAIN-CONTAINING PROTEIN 174"/>
    <property type="match status" value="1"/>
</dbReference>
<evidence type="ECO:0000313" key="3">
    <source>
        <dbReference type="Ensembl" id="ENSHHUP00000053542.1"/>
    </source>
</evidence>
<accession>A0A4W5NR90</accession>